<dbReference type="InterPro" id="IPR016024">
    <property type="entry name" value="ARM-type_fold"/>
</dbReference>
<evidence type="ECO:0000256" key="1">
    <source>
        <dbReference type="SAM" id="MobiDB-lite"/>
    </source>
</evidence>
<dbReference type="EMBL" id="MTYJ01000335">
    <property type="protein sequence ID" value="OWA53634.1"/>
    <property type="molecule type" value="Genomic_DNA"/>
</dbReference>
<dbReference type="AlphaFoldDB" id="A0A9X6NPS1"/>
<name>A0A9X6NPS1_HYPEX</name>
<keyword evidence="3" id="KW-1185">Reference proteome</keyword>
<comment type="caution">
    <text evidence="2">The sequence shown here is derived from an EMBL/GenBank/DDBJ whole genome shotgun (WGS) entry which is preliminary data.</text>
</comment>
<dbReference type="OrthoDB" id="6433418at2759"/>
<dbReference type="Proteomes" id="UP000192578">
    <property type="component" value="Unassembled WGS sequence"/>
</dbReference>
<proteinExistence type="predicted"/>
<reference evidence="3" key="1">
    <citation type="submission" date="2017-01" db="EMBL/GenBank/DDBJ databases">
        <title>Comparative genomics of anhydrobiosis in the tardigrade Hypsibius dujardini.</title>
        <authorList>
            <person name="Yoshida Y."/>
            <person name="Koutsovoulos G."/>
            <person name="Laetsch D."/>
            <person name="Stevens L."/>
            <person name="Kumar S."/>
            <person name="Horikawa D."/>
            <person name="Ishino K."/>
            <person name="Komine S."/>
            <person name="Tomita M."/>
            <person name="Blaxter M."/>
            <person name="Arakawa K."/>
        </authorList>
    </citation>
    <scope>NUCLEOTIDE SEQUENCE [LARGE SCALE GENOMIC DNA]</scope>
    <source>
        <strain evidence="3">Z151</strain>
    </source>
</reference>
<feature type="compositionally biased region" description="Low complexity" evidence="1">
    <location>
        <begin position="54"/>
        <end position="78"/>
    </location>
</feature>
<protein>
    <submittedName>
        <fullName evidence="2">Uncharacterized protein</fullName>
    </submittedName>
</protein>
<accession>A0A9X6NPS1</accession>
<dbReference type="SUPFAM" id="SSF48371">
    <property type="entry name" value="ARM repeat"/>
    <property type="match status" value="1"/>
</dbReference>
<organism evidence="2 3">
    <name type="scientific">Hypsibius exemplaris</name>
    <name type="common">Freshwater tardigrade</name>
    <dbReference type="NCBI Taxonomy" id="2072580"/>
    <lineage>
        <taxon>Eukaryota</taxon>
        <taxon>Metazoa</taxon>
        <taxon>Ecdysozoa</taxon>
        <taxon>Tardigrada</taxon>
        <taxon>Eutardigrada</taxon>
        <taxon>Parachela</taxon>
        <taxon>Hypsibioidea</taxon>
        <taxon>Hypsibiidae</taxon>
        <taxon>Hypsibius</taxon>
    </lineage>
</organism>
<gene>
    <name evidence="2" type="ORF">BV898_18056</name>
</gene>
<dbReference type="Gene3D" id="1.25.10.10">
    <property type="entry name" value="Leucine-rich Repeat Variant"/>
    <property type="match status" value="1"/>
</dbReference>
<feature type="region of interest" description="Disordered" evidence="1">
    <location>
        <begin position="42"/>
        <end position="80"/>
    </location>
</feature>
<evidence type="ECO:0000313" key="3">
    <source>
        <dbReference type="Proteomes" id="UP000192578"/>
    </source>
</evidence>
<dbReference type="InterPro" id="IPR011989">
    <property type="entry name" value="ARM-like"/>
</dbReference>
<sequence>MANAFDYWKLRAGNGQRYAPVLDTNPANREWQIRSAASRLTPVMNGGGATIRHSPTSSHPSSPFATSPTAPSVSATAANQSESQLLAPDQLIAALHRSPTNSNLFGLLRKTLVAAAGNKGTPEHLSWVDAFCKADGVQFLLEAWKSHREKPLQKLSDAYFQRECMECLKAAMESPVVMDYIVEDVESQQKILTGKWMNECMPFLLLRTRLQTLT</sequence>
<evidence type="ECO:0000313" key="2">
    <source>
        <dbReference type="EMBL" id="OWA53634.1"/>
    </source>
</evidence>